<protein>
    <submittedName>
        <fullName evidence="5">Uncharacterized protein</fullName>
    </submittedName>
</protein>
<dbReference type="EMBL" id="LR797237">
    <property type="protein sequence ID" value="CAB4195821.1"/>
    <property type="molecule type" value="Genomic_DNA"/>
</dbReference>
<keyword evidence="1" id="KW-0472">Membrane</keyword>
<dbReference type="EMBL" id="LR796442">
    <property type="protein sequence ID" value="CAB4145074.1"/>
    <property type="molecule type" value="Genomic_DNA"/>
</dbReference>
<gene>
    <name evidence="4" type="ORF">UFOVP1053_36</name>
    <name evidence="5" type="ORF">UFOVP1297_38</name>
    <name evidence="6" type="ORF">UFOVP1647_16</name>
    <name evidence="2" type="ORF">UFOVP472_36</name>
    <name evidence="3" type="ORF">UFOVP891_32</name>
</gene>
<evidence type="ECO:0000256" key="1">
    <source>
        <dbReference type="SAM" id="Phobius"/>
    </source>
</evidence>
<evidence type="ECO:0000313" key="3">
    <source>
        <dbReference type="EMBL" id="CAB4169095.1"/>
    </source>
</evidence>
<keyword evidence="1" id="KW-0812">Transmembrane</keyword>
<evidence type="ECO:0000313" key="2">
    <source>
        <dbReference type="EMBL" id="CAB4145074.1"/>
    </source>
</evidence>
<organism evidence="5">
    <name type="scientific">uncultured Caudovirales phage</name>
    <dbReference type="NCBI Taxonomy" id="2100421"/>
    <lineage>
        <taxon>Viruses</taxon>
        <taxon>Duplodnaviria</taxon>
        <taxon>Heunggongvirae</taxon>
        <taxon>Uroviricota</taxon>
        <taxon>Caudoviricetes</taxon>
        <taxon>Peduoviridae</taxon>
        <taxon>Maltschvirus</taxon>
        <taxon>Maltschvirus maltsch</taxon>
    </lineage>
</organism>
<keyword evidence="1" id="KW-1133">Transmembrane helix</keyword>
<feature type="transmembrane region" description="Helical" evidence="1">
    <location>
        <begin position="14"/>
        <end position="32"/>
    </location>
</feature>
<feature type="transmembrane region" description="Helical" evidence="1">
    <location>
        <begin position="88"/>
        <end position="106"/>
    </location>
</feature>
<dbReference type="EMBL" id="LR796839">
    <property type="protein sequence ID" value="CAB4169095.1"/>
    <property type="molecule type" value="Genomic_DNA"/>
</dbReference>
<accession>A0A6J5RQA6</accession>
<proteinExistence type="predicted"/>
<sequence>MGHGDDQMTDSKHFLTSVTFWGLLLTLAAPLLKRAGIELPGDTAGMANDIAQLVGAALALWGRWRADQPLHLVGAPLRDEQPGQSQRGYTVLAILPALILIALLTACVTPKSPAQAVYQAQGSYASALTVAVAYKQLPRCAPLAPVICSEPAIVSKLQVADDVAFSALSSAQAIAREPGAGLSAQTAITAAEAAVSAFLAITSGLQIR</sequence>
<reference evidence="5" key="1">
    <citation type="submission" date="2020-05" db="EMBL/GenBank/DDBJ databases">
        <authorList>
            <person name="Chiriac C."/>
            <person name="Salcher M."/>
            <person name="Ghai R."/>
            <person name="Kavagutti S V."/>
        </authorList>
    </citation>
    <scope>NUCLEOTIDE SEQUENCE</scope>
</reference>
<dbReference type="EMBL" id="LR797004">
    <property type="protein sequence ID" value="CAB4180776.1"/>
    <property type="molecule type" value="Genomic_DNA"/>
</dbReference>
<evidence type="ECO:0000313" key="6">
    <source>
        <dbReference type="EMBL" id="CAB4221880.1"/>
    </source>
</evidence>
<evidence type="ECO:0000313" key="5">
    <source>
        <dbReference type="EMBL" id="CAB4195821.1"/>
    </source>
</evidence>
<dbReference type="EMBL" id="LR797507">
    <property type="protein sequence ID" value="CAB4221880.1"/>
    <property type="molecule type" value="Genomic_DNA"/>
</dbReference>
<evidence type="ECO:0000313" key="4">
    <source>
        <dbReference type="EMBL" id="CAB4180776.1"/>
    </source>
</evidence>
<name>A0A6J5RQA6_9CAUD</name>